<evidence type="ECO:0000259" key="2">
    <source>
        <dbReference type="PROSITE" id="PS50086"/>
    </source>
</evidence>
<feature type="non-terminal residue" evidence="3">
    <location>
        <position position="377"/>
    </location>
</feature>
<dbReference type="PANTHER" id="PTHR47219:SF4">
    <property type="entry name" value="TBC1 DOMAIN FAMILY MEMBER 10A"/>
    <property type="match status" value="1"/>
</dbReference>
<gene>
    <name evidence="3" type="ORF">MNOR_LOCUS12506</name>
</gene>
<organism evidence="3 4">
    <name type="scientific">Meganyctiphanes norvegica</name>
    <name type="common">Northern krill</name>
    <name type="synonym">Thysanopoda norvegica</name>
    <dbReference type="NCBI Taxonomy" id="48144"/>
    <lineage>
        <taxon>Eukaryota</taxon>
        <taxon>Metazoa</taxon>
        <taxon>Ecdysozoa</taxon>
        <taxon>Arthropoda</taxon>
        <taxon>Crustacea</taxon>
        <taxon>Multicrustacea</taxon>
        <taxon>Malacostraca</taxon>
        <taxon>Eumalacostraca</taxon>
        <taxon>Eucarida</taxon>
        <taxon>Euphausiacea</taxon>
        <taxon>Euphausiidae</taxon>
        <taxon>Meganyctiphanes</taxon>
    </lineage>
</organism>
<keyword evidence="4" id="KW-1185">Reference proteome</keyword>
<accession>A0AAV2QJF6</accession>
<proteinExistence type="predicted"/>
<dbReference type="InterPro" id="IPR000195">
    <property type="entry name" value="Rab-GAP-TBC_dom"/>
</dbReference>
<dbReference type="Proteomes" id="UP001497623">
    <property type="component" value="Unassembled WGS sequence"/>
</dbReference>
<evidence type="ECO:0000256" key="1">
    <source>
        <dbReference type="ARBA" id="ARBA00022468"/>
    </source>
</evidence>
<sequence>MVIAGSKGPEGLCADAQQISESSVIMAKQQTDWSDTESIASSVAAASEVSTVPDKFGFVGGAQYTEDGEESVPVDVIRRREKKWLEMFNSWDSHMLKKYKKVRDRCRKGIPSSLRARAWQYLCGAQKLMDRNPGVFDQLVDTPADPRLEDDIRKDLHRQFPLHEMFLQKGGHGQEDLFRVLKVHSQVSPDEYCQAHAPIAAVLLMQMPAEPAFWCLRAICDKYVPGYYAQGLEAIQIDGDILYKLAKKLAPGAYKQLKKHKIEPVLYMTEWLMCLFSRTLPWASVLRVWDMFFCEGVKVLFRVGLVLLKYGLRAQVIKNCPGMYEILQALRNIDQGIMAEGFLLFQMQRLDLSEEDLQREHQRQVKNRAKAKADKEK</sequence>
<dbReference type="Gene3D" id="1.10.8.270">
    <property type="entry name" value="putative rabgap domain of human tbc1 domain family member 14 like domains"/>
    <property type="match status" value="1"/>
</dbReference>
<protein>
    <recommendedName>
        <fullName evidence="2">Rab-GAP TBC domain-containing protein</fullName>
    </recommendedName>
</protein>
<dbReference type="FunFam" id="1.10.8.270:FF:000007">
    <property type="entry name" value="TBC1 domain family member 10A"/>
    <property type="match status" value="1"/>
</dbReference>
<dbReference type="EMBL" id="CAXKWB010006875">
    <property type="protein sequence ID" value="CAL4084753.1"/>
    <property type="molecule type" value="Genomic_DNA"/>
</dbReference>
<comment type="caution">
    <text evidence="3">The sequence shown here is derived from an EMBL/GenBank/DDBJ whole genome shotgun (WGS) entry which is preliminary data.</text>
</comment>
<dbReference type="Gene3D" id="1.10.10.750">
    <property type="entry name" value="Ypt/Rab-GAP domain of gyp1p, domain 1"/>
    <property type="match status" value="1"/>
</dbReference>
<feature type="domain" description="Rab-GAP TBC" evidence="2">
    <location>
        <begin position="109"/>
        <end position="296"/>
    </location>
</feature>
<dbReference type="InterPro" id="IPR050302">
    <property type="entry name" value="Rab_GAP_TBC_domain"/>
</dbReference>
<evidence type="ECO:0000313" key="4">
    <source>
        <dbReference type="Proteomes" id="UP001497623"/>
    </source>
</evidence>
<dbReference type="Pfam" id="PF00566">
    <property type="entry name" value="RabGAP-TBC"/>
    <property type="match status" value="1"/>
</dbReference>
<dbReference type="GO" id="GO:0005096">
    <property type="term" value="F:GTPase activator activity"/>
    <property type="evidence" value="ECO:0007669"/>
    <property type="project" value="UniProtKB-KW"/>
</dbReference>
<name>A0AAV2QJF6_MEGNR</name>
<reference evidence="3 4" key="1">
    <citation type="submission" date="2024-05" db="EMBL/GenBank/DDBJ databases">
        <authorList>
            <person name="Wallberg A."/>
        </authorList>
    </citation>
    <scope>NUCLEOTIDE SEQUENCE [LARGE SCALE GENOMIC DNA]</scope>
</reference>
<keyword evidence="1" id="KW-0343">GTPase activation</keyword>
<dbReference type="SUPFAM" id="SSF47923">
    <property type="entry name" value="Ypt/Rab-GAP domain of gyp1p"/>
    <property type="match status" value="2"/>
</dbReference>
<dbReference type="FunFam" id="1.10.10.750:FF:000001">
    <property type="entry name" value="TBC1 domain family member 10A"/>
    <property type="match status" value="1"/>
</dbReference>
<dbReference type="SMART" id="SM00164">
    <property type="entry name" value="TBC"/>
    <property type="match status" value="1"/>
</dbReference>
<dbReference type="GO" id="GO:0031267">
    <property type="term" value="F:small GTPase binding"/>
    <property type="evidence" value="ECO:0007669"/>
    <property type="project" value="TreeGrafter"/>
</dbReference>
<dbReference type="PANTHER" id="PTHR47219">
    <property type="entry name" value="RAB GTPASE-ACTIVATING PROTEIN 1-LIKE"/>
    <property type="match status" value="1"/>
</dbReference>
<dbReference type="AlphaFoldDB" id="A0AAV2QJF6"/>
<dbReference type="InterPro" id="IPR035969">
    <property type="entry name" value="Rab-GAP_TBC_sf"/>
</dbReference>
<dbReference type="FunFam" id="1.10.472.80:FF:000008">
    <property type="entry name" value="TBC1 domain family member 10A"/>
    <property type="match status" value="1"/>
</dbReference>
<dbReference type="PROSITE" id="PS50086">
    <property type="entry name" value="TBC_RABGAP"/>
    <property type="match status" value="1"/>
</dbReference>
<evidence type="ECO:0000313" key="3">
    <source>
        <dbReference type="EMBL" id="CAL4084753.1"/>
    </source>
</evidence>
<dbReference type="GO" id="GO:0005886">
    <property type="term" value="C:plasma membrane"/>
    <property type="evidence" value="ECO:0007669"/>
    <property type="project" value="UniProtKB-ARBA"/>
</dbReference>
<dbReference type="Gene3D" id="1.10.472.80">
    <property type="entry name" value="Ypt/Rab-GAP domain of gyp1p, domain 3"/>
    <property type="match status" value="1"/>
</dbReference>